<reference evidence="4 5" key="1">
    <citation type="submission" date="2016-10" db="EMBL/GenBank/DDBJ databases">
        <authorList>
            <person name="de Groot N.N."/>
        </authorList>
    </citation>
    <scope>NUCLEOTIDE SEQUENCE [LARGE SCALE GENOMIC DNA]</scope>
    <source>
        <strain evidence="4 5">DSM 44993</strain>
    </source>
</reference>
<sequence length="454" mass="47791">MSDDTVRLSTVGVLLRRRWRALLLLAVVGAGVGAGASVVFSPGYETSASVLLQGPRQADELLTQAQVATSSVVLDRASATLGLRVSGTDLQKSVTASVAQGNVVTITAKGDSPVAAQQLADEVAKEFVKYSTQLLSNSADSAAQLAQQQRESLRQQVTQTNQRILDLSRSVQDGQTVEAVQVRTELQGLRTSLEQAMNNLNAADAATGSGNMVVMGPAERPTSAAVPTQPQLIAGGAVLFFLIGLLSHLFGARTDRRLRSEEEIGSALGAPVLAAVDVPEPAERVKPAGLRARLRRFTGSDRPWHLPQVPASADRASRDRRYQRVLARLTAEKGVRRLLVLVAEGDAAAKQAVARFTALADAARPRVELTFAEVTAAQPVVPDGSTGVLVVLSLGSRSPWELVAIAEACADAGHEVLGAVLTRAVRLKGKPRDEPADAGPPEVQADRDLMVGSA</sequence>
<dbReference type="STRING" id="394193.SAMN04489732_108229"/>
<feature type="transmembrane region" description="Helical" evidence="3">
    <location>
        <begin position="21"/>
        <end position="40"/>
    </location>
</feature>
<dbReference type="PANTHER" id="PTHR32309">
    <property type="entry name" value="TYROSINE-PROTEIN KINASE"/>
    <property type="match status" value="1"/>
</dbReference>
<proteinExistence type="predicted"/>
<keyword evidence="3" id="KW-0812">Transmembrane</keyword>
<dbReference type="AlphaFoldDB" id="A0A1H8XPQ1"/>
<dbReference type="EMBL" id="FOEF01000008">
    <property type="protein sequence ID" value="SEP41879.1"/>
    <property type="molecule type" value="Genomic_DNA"/>
</dbReference>
<keyword evidence="5" id="KW-1185">Reference proteome</keyword>
<dbReference type="Proteomes" id="UP000198582">
    <property type="component" value="Unassembled WGS sequence"/>
</dbReference>
<dbReference type="PANTHER" id="PTHR32309:SF31">
    <property type="entry name" value="CAPSULAR EXOPOLYSACCHARIDE FAMILY"/>
    <property type="match status" value="1"/>
</dbReference>
<evidence type="ECO:0000256" key="2">
    <source>
        <dbReference type="SAM" id="MobiDB-lite"/>
    </source>
</evidence>
<feature type="coiled-coil region" evidence="1">
    <location>
        <begin position="143"/>
        <end position="206"/>
    </location>
</feature>
<feature type="compositionally biased region" description="Basic and acidic residues" evidence="2">
    <location>
        <begin position="444"/>
        <end position="454"/>
    </location>
</feature>
<organism evidence="4 5">
    <name type="scientific">Amycolatopsis saalfeldensis</name>
    <dbReference type="NCBI Taxonomy" id="394193"/>
    <lineage>
        <taxon>Bacteria</taxon>
        <taxon>Bacillati</taxon>
        <taxon>Actinomycetota</taxon>
        <taxon>Actinomycetes</taxon>
        <taxon>Pseudonocardiales</taxon>
        <taxon>Pseudonocardiaceae</taxon>
        <taxon>Amycolatopsis</taxon>
    </lineage>
</organism>
<evidence type="ECO:0000256" key="1">
    <source>
        <dbReference type="SAM" id="Coils"/>
    </source>
</evidence>
<accession>A0A1H8XPQ1</accession>
<keyword evidence="3" id="KW-0472">Membrane</keyword>
<dbReference type="RefSeq" id="WP_143086238.1">
    <property type="nucleotide sequence ID" value="NZ_FOEF01000008.1"/>
</dbReference>
<gene>
    <name evidence="4" type="ORF">SAMN04489732_108229</name>
</gene>
<evidence type="ECO:0000256" key="3">
    <source>
        <dbReference type="SAM" id="Phobius"/>
    </source>
</evidence>
<keyword evidence="1" id="KW-0175">Coiled coil</keyword>
<dbReference type="InterPro" id="IPR050445">
    <property type="entry name" value="Bact_polysacc_biosynth/exp"/>
</dbReference>
<feature type="region of interest" description="Disordered" evidence="2">
    <location>
        <begin position="430"/>
        <end position="454"/>
    </location>
</feature>
<evidence type="ECO:0000313" key="5">
    <source>
        <dbReference type="Proteomes" id="UP000198582"/>
    </source>
</evidence>
<name>A0A1H8XPQ1_9PSEU</name>
<dbReference type="OrthoDB" id="4328186at2"/>
<keyword evidence="3" id="KW-1133">Transmembrane helix</keyword>
<evidence type="ECO:0000313" key="4">
    <source>
        <dbReference type="EMBL" id="SEP41879.1"/>
    </source>
</evidence>
<protein>
    <submittedName>
        <fullName evidence="4">Chain length determinant protein</fullName>
    </submittedName>
</protein>